<dbReference type="InterPro" id="IPR035979">
    <property type="entry name" value="RBD_domain_sf"/>
</dbReference>
<dbReference type="EMBL" id="BQNB010010167">
    <property type="protein sequence ID" value="GJS73626.1"/>
    <property type="molecule type" value="Genomic_DNA"/>
</dbReference>
<protein>
    <submittedName>
        <fullName evidence="6">RNA-binding protein 1</fullName>
    </submittedName>
</protein>
<feature type="region of interest" description="Disordered" evidence="4">
    <location>
        <begin position="85"/>
        <end position="107"/>
    </location>
</feature>
<evidence type="ECO:0000259" key="5">
    <source>
        <dbReference type="PROSITE" id="PS50102"/>
    </source>
</evidence>
<evidence type="ECO:0000256" key="4">
    <source>
        <dbReference type="SAM" id="MobiDB-lite"/>
    </source>
</evidence>
<organism evidence="6 7">
    <name type="scientific">Tanacetum coccineum</name>
    <dbReference type="NCBI Taxonomy" id="301880"/>
    <lineage>
        <taxon>Eukaryota</taxon>
        <taxon>Viridiplantae</taxon>
        <taxon>Streptophyta</taxon>
        <taxon>Embryophyta</taxon>
        <taxon>Tracheophyta</taxon>
        <taxon>Spermatophyta</taxon>
        <taxon>Magnoliopsida</taxon>
        <taxon>eudicotyledons</taxon>
        <taxon>Gunneridae</taxon>
        <taxon>Pentapetalae</taxon>
        <taxon>asterids</taxon>
        <taxon>campanulids</taxon>
        <taxon>Asterales</taxon>
        <taxon>Asteraceae</taxon>
        <taxon>Asteroideae</taxon>
        <taxon>Anthemideae</taxon>
        <taxon>Anthemidinae</taxon>
        <taxon>Tanacetum</taxon>
    </lineage>
</organism>
<dbReference type="SUPFAM" id="SSF54928">
    <property type="entry name" value="RNA-binding domain, RBD"/>
    <property type="match status" value="2"/>
</dbReference>
<feature type="domain" description="RRM" evidence="5">
    <location>
        <begin position="7"/>
        <end position="83"/>
    </location>
</feature>
<keyword evidence="1" id="KW-0677">Repeat</keyword>
<evidence type="ECO:0000256" key="2">
    <source>
        <dbReference type="ARBA" id="ARBA00022884"/>
    </source>
</evidence>
<feature type="region of interest" description="Disordered" evidence="4">
    <location>
        <begin position="316"/>
        <end position="335"/>
    </location>
</feature>
<dbReference type="SMART" id="SM00360">
    <property type="entry name" value="RRM"/>
    <property type="match status" value="2"/>
</dbReference>
<keyword evidence="2 3" id="KW-0694">RNA-binding</keyword>
<evidence type="ECO:0000313" key="6">
    <source>
        <dbReference type="EMBL" id="GJS73626.1"/>
    </source>
</evidence>
<dbReference type="CDD" id="cd12330">
    <property type="entry name" value="RRM2_Hrp1p"/>
    <property type="match status" value="1"/>
</dbReference>
<reference evidence="6" key="1">
    <citation type="journal article" date="2022" name="Int. J. Mol. Sci.">
        <title>Draft Genome of Tanacetum Coccineum: Genomic Comparison of Closely Related Tanacetum-Family Plants.</title>
        <authorList>
            <person name="Yamashiro T."/>
            <person name="Shiraishi A."/>
            <person name="Nakayama K."/>
            <person name="Satake H."/>
        </authorList>
    </citation>
    <scope>NUCLEOTIDE SEQUENCE</scope>
</reference>
<dbReference type="Proteomes" id="UP001151760">
    <property type="component" value="Unassembled WGS sequence"/>
</dbReference>
<dbReference type="PANTHER" id="PTHR48032">
    <property type="entry name" value="RNA-BINDING PROTEIN MUSASHI HOMOLOG RBP6"/>
    <property type="match status" value="1"/>
</dbReference>
<accession>A0ABQ4Y8G3</accession>
<evidence type="ECO:0000256" key="3">
    <source>
        <dbReference type="PROSITE-ProRule" id="PRU00176"/>
    </source>
</evidence>
<sequence>MEDCDQGKIFVGGISWETTEDVLKDHFRSYGNVVGSVIAKDRMTGNPRGFAFVSFSDASALNKVLADTHTILGRMVEVKKAVPRSQQNQYLHEQNRGQNSYFRTNGSNSNDMNIRTKKIFVGGLSANLTEDDFKFYFEKFGRITDVVVMHDNVTHRPRGFGFITFETEDSVEDVMQKNFHELCGKLVEVKRAVPKEISTGGTTSGMRDINFNSSHQQVPYSPRYDVLPSYAPIPGYTGYPYGMFTGGYPVSGYGLGPVSPRVPWGPLPMPLYPAYLNGGHGLMGMAANGYNGIVGPVPNGIPSQLGGVVVDNNSLVSSSVPMDGNRNDVQNDVEG</sequence>
<dbReference type="Gene3D" id="3.30.70.330">
    <property type="match status" value="2"/>
</dbReference>
<dbReference type="InterPro" id="IPR012677">
    <property type="entry name" value="Nucleotide-bd_a/b_plait_sf"/>
</dbReference>
<name>A0ABQ4Y8G3_9ASTR</name>
<dbReference type="PANTHER" id="PTHR48032:SF12">
    <property type="entry name" value="RRM DOMAIN-CONTAINING PROTEIN"/>
    <property type="match status" value="1"/>
</dbReference>
<gene>
    <name evidence="6" type="ORF">Tco_0706467</name>
</gene>
<dbReference type="Pfam" id="PF00076">
    <property type="entry name" value="RRM_1"/>
    <property type="match status" value="2"/>
</dbReference>
<dbReference type="PROSITE" id="PS50102">
    <property type="entry name" value="RRM"/>
    <property type="match status" value="2"/>
</dbReference>
<comment type="caution">
    <text evidence="6">The sequence shown here is derived from an EMBL/GenBank/DDBJ whole genome shotgun (WGS) entry which is preliminary data.</text>
</comment>
<reference evidence="6" key="2">
    <citation type="submission" date="2022-01" db="EMBL/GenBank/DDBJ databases">
        <authorList>
            <person name="Yamashiro T."/>
            <person name="Shiraishi A."/>
            <person name="Satake H."/>
            <person name="Nakayama K."/>
        </authorList>
    </citation>
    <scope>NUCLEOTIDE SEQUENCE</scope>
</reference>
<evidence type="ECO:0000313" key="7">
    <source>
        <dbReference type="Proteomes" id="UP001151760"/>
    </source>
</evidence>
<keyword evidence="7" id="KW-1185">Reference proteome</keyword>
<evidence type="ECO:0000256" key="1">
    <source>
        <dbReference type="ARBA" id="ARBA00022737"/>
    </source>
</evidence>
<feature type="domain" description="RRM" evidence="5">
    <location>
        <begin position="117"/>
        <end position="194"/>
    </location>
</feature>
<dbReference type="InterPro" id="IPR000504">
    <property type="entry name" value="RRM_dom"/>
</dbReference>
<proteinExistence type="predicted"/>